<comment type="similarity">
    <text evidence="1">Belongs to the short-chain dehydrogenases/reductases (SDR) family.</text>
</comment>
<evidence type="ECO:0000313" key="4">
    <source>
        <dbReference type="Proteomes" id="UP000595197"/>
    </source>
</evidence>
<dbReference type="InterPro" id="IPR002347">
    <property type="entry name" value="SDR_fam"/>
</dbReference>
<keyword evidence="3" id="KW-0560">Oxidoreductase</keyword>
<evidence type="ECO:0000256" key="2">
    <source>
        <dbReference type="SAM" id="MobiDB-lite"/>
    </source>
</evidence>
<dbReference type="EMBL" id="CP067420">
    <property type="protein sequence ID" value="QQP92061.1"/>
    <property type="molecule type" value="Genomic_DNA"/>
</dbReference>
<feature type="region of interest" description="Disordered" evidence="2">
    <location>
        <begin position="1"/>
        <end position="21"/>
    </location>
</feature>
<dbReference type="GO" id="GO:0047936">
    <property type="term" value="F:glucose 1-dehydrogenase [NAD(P)+] activity"/>
    <property type="evidence" value="ECO:0007669"/>
    <property type="project" value="UniProtKB-EC"/>
</dbReference>
<dbReference type="Gene3D" id="3.40.50.720">
    <property type="entry name" value="NAD(P)-binding Rossmann-like Domain"/>
    <property type="match status" value="1"/>
</dbReference>
<dbReference type="PANTHER" id="PTHR42760:SF132">
    <property type="entry name" value="SHORT-CHAIN DEHYDROGENASE_REDUCTASE FAMILY PROTEIN"/>
    <property type="match status" value="1"/>
</dbReference>
<dbReference type="PROSITE" id="PS00061">
    <property type="entry name" value="ADH_SHORT"/>
    <property type="match status" value="1"/>
</dbReference>
<dbReference type="InterPro" id="IPR036291">
    <property type="entry name" value="NAD(P)-bd_dom_sf"/>
</dbReference>
<dbReference type="Proteomes" id="UP000595197">
    <property type="component" value="Chromosome"/>
</dbReference>
<dbReference type="PRINTS" id="PR00081">
    <property type="entry name" value="GDHRDH"/>
</dbReference>
<sequence>MSDSSAPESRPATAPRLRSRHALITGASRGIGSAVAVRYAEEGAVVAINYSGSEDAANETLRQARDASTRAGFSEAAGRHRTIQADVGDERAALAMVDDVLADWGRLDILVNNAGVQSEAESHDYTMEEFHRILNINLTGALVCSQAAIRHFLSRPGGGTIVNCSSVHQMIPKPGFIAYSISKGGLGNMTRTLALEYADRGIRVNAVAPGAILTDINNAWRNDEEARDNVESHIPMGRAGTPEEMASVFAFLASDEASYITGQTIYACGGLTLFGDFKQNWAS</sequence>
<name>A0ABX7BCF5_9PROT</name>
<dbReference type="InterPro" id="IPR020904">
    <property type="entry name" value="Sc_DH/Rdtase_CS"/>
</dbReference>
<keyword evidence="4" id="KW-1185">Reference proteome</keyword>
<protein>
    <submittedName>
        <fullName evidence="3">Glucose 1-dehydrogenase</fullName>
        <ecNumber evidence="3">1.1.1.47</ecNumber>
    </submittedName>
</protein>
<dbReference type="EC" id="1.1.1.47" evidence="3"/>
<dbReference type="PANTHER" id="PTHR42760">
    <property type="entry name" value="SHORT-CHAIN DEHYDROGENASES/REDUCTASES FAMILY MEMBER"/>
    <property type="match status" value="1"/>
</dbReference>
<dbReference type="SUPFAM" id="SSF51735">
    <property type="entry name" value="NAD(P)-binding Rossmann-fold domains"/>
    <property type="match status" value="1"/>
</dbReference>
<accession>A0ABX7BCF5</accession>
<dbReference type="RefSeq" id="WP_201080601.1">
    <property type="nucleotide sequence ID" value="NZ_CP067420.1"/>
</dbReference>
<gene>
    <name evidence="3" type="ORF">IGS68_13020</name>
</gene>
<reference evidence="3" key="1">
    <citation type="submission" date="2021-02" db="EMBL/GenBank/DDBJ databases">
        <title>Skermanella TT6 skin isolate.</title>
        <authorList>
            <person name="Lee K."/>
            <person name="Ganzorig M."/>
        </authorList>
    </citation>
    <scope>NUCLEOTIDE SEQUENCE</scope>
    <source>
        <strain evidence="3">TT6</strain>
    </source>
</reference>
<evidence type="ECO:0000313" key="3">
    <source>
        <dbReference type="EMBL" id="QQP92061.1"/>
    </source>
</evidence>
<dbReference type="PRINTS" id="PR00080">
    <property type="entry name" value="SDRFAMILY"/>
</dbReference>
<organism evidence="3 4">
    <name type="scientific">Skermanella cutis</name>
    <dbReference type="NCBI Taxonomy" id="2775420"/>
    <lineage>
        <taxon>Bacteria</taxon>
        <taxon>Pseudomonadati</taxon>
        <taxon>Pseudomonadota</taxon>
        <taxon>Alphaproteobacteria</taxon>
        <taxon>Rhodospirillales</taxon>
        <taxon>Azospirillaceae</taxon>
        <taxon>Skermanella</taxon>
    </lineage>
</organism>
<evidence type="ECO:0000256" key="1">
    <source>
        <dbReference type="ARBA" id="ARBA00006484"/>
    </source>
</evidence>
<dbReference type="NCBIfam" id="NF005559">
    <property type="entry name" value="PRK07231.1"/>
    <property type="match status" value="1"/>
</dbReference>
<dbReference type="Pfam" id="PF13561">
    <property type="entry name" value="adh_short_C2"/>
    <property type="match status" value="1"/>
</dbReference>
<proteinExistence type="inferred from homology"/>